<accession>N0E4V3</accession>
<protein>
    <submittedName>
        <fullName evidence="1">Uncharacterized protein</fullName>
    </submittedName>
</protein>
<dbReference type="Proteomes" id="UP000013167">
    <property type="component" value="Unassembled WGS sequence"/>
</dbReference>
<gene>
    <name evidence="1" type="ORF">BN10_720045</name>
</gene>
<dbReference type="Gene3D" id="2.160.10.10">
    <property type="entry name" value="Hexapeptide repeat proteins"/>
    <property type="match status" value="1"/>
</dbReference>
<reference evidence="1 2" key="1">
    <citation type="journal article" date="2013" name="ISME J.">
        <title>A metabolic model for members of the genus Tetrasphaera involved in enhanced biological phosphorus removal.</title>
        <authorList>
            <person name="Kristiansen R."/>
            <person name="Nguyen H.T.T."/>
            <person name="Saunders A.M."/>
            <person name="Nielsen J.L."/>
            <person name="Wimmer R."/>
            <person name="Le V.Q."/>
            <person name="McIlroy S.J."/>
            <person name="Petrovski S."/>
            <person name="Seviour R.J."/>
            <person name="Calteau A."/>
            <person name="Nielsen K.L."/>
            <person name="Nielsen P.H."/>
        </authorList>
    </citation>
    <scope>NUCLEOTIDE SEQUENCE [LARGE SCALE GENOMIC DNA]</scope>
    <source>
        <strain evidence="1 2">Lp2</strain>
    </source>
</reference>
<dbReference type="HOGENOM" id="CLU_2653273_0_0_11"/>
<sequence length="76" mass="7787">MGLSAISLSGDELDERVARAARSCQPEWTNGHQAVVGDFVCVDFAAVVSGDVVIGEGTLVGAKATILLNLCKGVTP</sequence>
<proteinExistence type="predicted"/>
<name>N0E4V3_9MICO</name>
<evidence type="ECO:0000313" key="1">
    <source>
        <dbReference type="EMBL" id="CCH70966.1"/>
    </source>
</evidence>
<organism evidence="1 2">
    <name type="scientific">Phycicoccus elongatus Lp2</name>
    <dbReference type="NCBI Taxonomy" id="1193181"/>
    <lineage>
        <taxon>Bacteria</taxon>
        <taxon>Bacillati</taxon>
        <taxon>Actinomycetota</taxon>
        <taxon>Actinomycetes</taxon>
        <taxon>Micrococcales</taxon>
        <taxon>Intrasporangiaceae</taxon>
        <taxon>Phycicoccus</taxon>
    </lineage>
</organism>
<comment type="caution">
    <text evidence="1">The sequence shown here is derived from an EMBL/GenBank/DDBJ whole genome shotgun (WGS) entry which is preliminary data.</text>
</comment>
<dbReference type="SUPFAM" id="SSF51161">
    <property type="entry name" value="Trimeric LpxA-like enzymes"/>
    <property type="match status" value="1"/>
</dbReference>
<dbReference type="EMBL" id="CAIZ01000144">
    <property type="protein sequence ID" value="CCH70966.1"/>
    <property type="molecule type" value="Genomic_DNA"/>
</dbReference>
<keyword evidence="2" id="KW-1185">Reference proteome</keyword>
<dbReference type="AlphaFoldDB" id="N0E4V3"/>
<dbReference type="STRING" id="1193181.BN10_720045"/>
<evidence type="ECO:0000313" key="2">
    <source>
        <dbReference type="Proteomes" id="UP000013167"/>
    </source>
</evidence>
<dbReference type="InterPro" id="IPR011004">
    <property type="entry name" value="Trimer_LpxA-like_sf"/>
</dbReference>